<gene>
    <name evidence="6" type="ORF">PHJA_002016700</name>
</gene>
<dbReference type="Gene3D" id="1.10.110.10">
    <property type="entry name" value="Plant lipid-transfer and hydrophobic proteins"/>
    <property type="match status" value="1"/>
</dbReference>
<evidence type="ECO:0000313" key="6">
    <source>
        <dbReference type="EMBL" id="GFP98728.1"/>
    </source>
</evidence>
<sequence length="143" mass="15866">MPCVGYLEGGAGPSPACCSGVKAVKGLAQTTADKRTCCGCVKAAANRYTDLKDEAAQSLPANVGSSWTFLSPVPSIVTRSTNVILPTYICLDNIYRFQKNKVEHIYIDRKILDPWFKNLMLKHILMKIFYFSNNKCIIQQITI</sequence>
<protein>
    <recommendedName>
        <fullName evidence="4">Non-specific lipid-transfer protein</fullName>
    </recommendedName>
</protein>
<comment type="similarity">
    <text evidence="1 4">Belongs to the plant LTP family.</text>
</comment>
<dbReference type="EMBL" id="BMAC01000541">
    <property type="protein sequence ID" value="GFP98728.1"/>
    <property type="molecule type" value="Genomic_DNA"/>
</dbReference>
<dbReference type="OrthoDB" id="901433at2759"/>
<proteinExistence type="inferred from homology"/>
<comment type="caution">
    <text evidence="6">The sequence shown here is derived from an EMBL/GenBank/DDBJ whole genome shotgun (WGS) entry which is preliminary data.</text>
</comment>
<dbReference type="CDD" id="cd01960">
    <property type="entry name" value="nsLTP1"/>
    <property type="match status" value="1"/>
</dbReference>
<dbReference type="InterPro" id="IPR036312">
    <property type="entry name" value="Bifun_inhib/LTP/seed_sf"/>
</dbReference>
<evidence type="ECO:0000256" key="4">
    <source>
        <dbReference type="RuleBase" id="RU000628"/>
    </source>
</evidence>
<dbReference type="GO" id="GO:0006869">
    <property type="term" value="P:lipid transport"/>
    <property type="evidence" value="ECO:0007669"/>
    <property type="project" value="InterPro"/>
</dbReference>
<evidence type="ECO:0000259" key="5">
    <source>
        <dbReference type="SMART" id="SM00499"/>
    </source>
</evidence>
<evidence type="ECO:0000313" key="7">
    <source>
        <dbReference type="Proteomes" id="UP000653305"/>
    </source>
</evidence>
<organism evidence="6 7">
    <name type="scientific">Phtheirospermum japonicum</name>
    <dbReference type="NCBI Taxonomy" id="374723"/>
    <lineage>
        <taxon>Eukaryota</taxon>
        <taxon>Viridiplantae</taxon>
        <taxon>Streptophyta</taxon>
        <taxon>Embryophyta</taxon>
        <taxon>Tracheophyta</taxon>
        <taxon>Spermatophyta</taxon>
        <taxon>Magnoliopsida</taxon>
        <taxon>eudicotyledons</taxon>
        <taxon>Gunneridae</taxon>
        <taxon>Pentapetalae</taxon>
        <taxon>asterids</taxon>
        <taxon>lamiids</taxon>
        <taxon>Lamiales</taxon>
        <taxon>Orobanchaceae</taxon>
        <taxon>Orobanchaceae incertae sedis</taxon>
        <taxon>Phtheirospermum</taxon>
    </lineage>
</organism>
<dbReference type="AlphaFoldDB" id="A0A830CMZ6"/>
<keyword evidence="3 4" id="KW-0446">Lipid-binding</keyword>
<dbReference type="Proteomes" id="UP000653305">
    <property type="component" value="Unassembled WGS sequence"/>
</dbReference>
<comment type="function">
    <text evidence="4">Plant non-specific lipid-transfer proteins transfer phospholipids as well as galactolipids across membranes. May play a role in wax or cutin deposition in the cell walls of expanding epidermal cells and certain secretory tissues.</text>
</comment>
<evidence type="ECO:0000256" key="1">
    <source>
        <dbReference type="ARBA" id="ARBA00009748"/>
    </source>
</evidence>
<keyword evidence="7" id="KW-1185">Reference proteome</keyword>
<keyword evidence="2 4" id="KW-0813">Transport</keyword>
<evidence type="ECO:0000256" key="2">
    <source>
        <dbReference type="ARBA" id="ARBA00022448"/>
    </source>
</evidence>
<dbReference type="InterPro" id="IPR016140">
    <property type="entry name" value="Bifunc_inhib/LTP/seed_store"/>
</dbReference>
<dbReference type="Pfam" id="PF00234">
    <property type="entry name" value="Tryp_alpha_amyl"/>
    <property type="match status" value="1"/>
</dbReference>
<dbReference type="SUPFAM" id="SSF47699">
    <property type="entry name" value="Bifunctional inhibitor/lipid-transfer protein/seed storage 2S albumin"/>
    <property type="match status" value="1"/>
</dbReference>
<feature type="domain" description="Bifunctional inhibitor/plant lipid transfer protein/seed storage helical" evidence="5">
    <location>
        <begin position="3"/>
        <end position="90"/>
    </location>
</feature>
<dbReference type="SMART" id="SM00499">
    <property type="entry name" value="AAI"/>
    <property type="match status" value="1"/>
</dbReference>
<dbReference type="PANTHER" id="PTHR33076">
    <property type="entry name" value="NON-SPECIFIC LIPID-TRANSFER PROTEIN 2-RELATED"/>
    <property type="match status" value="1"/>
</dbReference>
<dbReference type="InterPro" id="IPR000528">
    <property type="entry name" value="Plant_nsLTP"/>
</dbReference>
<reference evidence="6" key="1">
    <citation type="submission" date="2020-07" db="EMBL/GenBank/DDBJ databases">
        <title>Ethylene signaling mediates host invasion by parasitic plants.</title>
        <authorList>
            <person name="Yoshida S."/>
        </authorList>
    </citation>
    <scope>NUCLEOTIDE SEQUENCE</scope>
    <source>
        <strain evidence="6">Okayama</strain>
    </source>
</reference>
<evidence type="ECO:0000256" key="3">
    <source>
        <dbReference type="ARBA" id="ARBA00023121"/>
    </source>
</evidence>
<name>A0A830CMZ6_9LAMI</name>
<accession>A0A830CMZ6</accession>
<dbReference type="PRINTS" id="PR00382">
    <property type="entry name" value="LIPIDTRNSFER"/>
</dbReference>
<dbReference type="GO" id="GO:0008289">
    <property type="term" value="F:lipid binding"/>
    <property type="evidence" value="ECO:0007669"/>
    <property type="project" value="UniProtKB-KW"/>
</dbReference>